<name>A0A0B7IN32_9FLAO</name>
<dbReference type="Proteomes" id="UP000039370">
    <property type="component" value="Unassembled WGS sequence"/>
</dbReference>
<dbReference type="EMBL" id="CDOK01000222">
    <property type="protein sequence ID" value="CEN53286.1"/>
    <property type="molecule type" value="Genomic_DNA"/>
</dbReference>
<proteinExistence type="predicted"/>
<evidence type="ECO:0000313" key="2">
    <source>
        <dbReference type="Proteomes" id="UP000039370"/>
    </source>
</evidence>
<accession>A0A0B7IN32</accession>
<dbReference type="AlphaFoldDB" id="A0A0B7IN32"/>
<organism evidence="1 2">
    <name type="scientific">Capnocytophaga canimorsus</name>
    <dbReference type="NCBI Taxonomy" id="28188"/>
    <lineage>
        <taxon>Bacteria</taxon>
        <taxon>Pseudomonadati</taxon>
        <taxon>Bacteroidota</taxon>
        <taxon>Flavobacteriia</taxon>
        <taxon>Flavobacteriales</taxon>
        <taxon>Flavobacteriaceae</taxon>
        <taxon>Capnocytophaga</taxon>
    </lineage>
</organism>
<protein>
    <submittedName>
        <fullName evidence="1">Uncharacterized protein</fullName>
    </submittedName>
</protein>
<reference evidence="2" key="1">
    <citation type="submission" date="2015-01" db="EMBL/GenBank/DDBJ databases">
        <authorList>
            <person name="MANFREDI Pablo"/>
        </authorList>
    </citation>
    <scope>NUCLEOTIDE SEQUENCE [LARGE SCALE GENOMIC DNA]</scope>
    <source>
        <strain evidence="2">Cc11</strain>
    </source>
</reference>
<sequence>MMEILPQKSCHFLQGVCCNRLQSDWRIYVPENQLLALLYLFQW</sequence>
<evidence type="ECO:0000313" key="1">
    <source>
        <dbReference type="EMBL" id="CEN53286.1"/>
    </source>
</evidence>
<gene>
    <name evidence="1" type="ORF">CCAN11_740003</name>
</gene>